<evidence type="ECO:0000313" key="1">
    <source>
        <dbReference type="EMBL" id="CAG8448906.1"/>
    </source>
</evidence>
<organism evidence="1 2">
    <name type="scientific">Racocetra fulgida</name>
    <dbReference type="NCBI Taxonomy" id="60492"/>
    <lineage>
        <taxon>Eukaryota</taxon>
        <taxon>Fungi</taxon>
        <taxon>Fungi incertae sedis</taxon>
        <taxon>Mucoromycota</taxon>
        <taxon>Glomeromycotina</taxon>
        <taxon>Glomeromycetes</taxon>
        <taxon>Diversisporales</taxon>
        <taxon>Gigasporaceae</taxon>
        <taxon>Racocetra</taxon>
    </lineage>
</organism>
<sequence>MEIKYNRADNENNENNVNQEFWVLSGKSKFILCKQENQTM</sequence>
<dbReference type="Proteomes" id="UP000789396">
    <property type="component" value="Unassembled WGS sequence"/>
</dbReference>
<keyword evidence="2" id="KW-1185">Reference proteome</keyword>
<evidence type="ECO:0000313" key="2">
    <source>
        <dbReference type="Proteomes" id="UP000789396"/>
    </source>
</evidence>
<dbReference type="AlphaFoldDB" id="A0A9N8VHW9"/>
<gene>
    <name evidence="1" type="ORF">RFULGI_LOCUS120</name>
</gene>
<dbReference type="EMBL" id="CAJVPZ010000008">
    <property type="protein sequence ID" value="CAG8448906.1"/>
    <property type="molecule type" value="Genomic_DNA"/>
</dbReference>
<accession>A0A9N8VHW9</accession>
<comment type="caution">
    <text evidence="1">The sequence shown here is derived from an EMBL/GenBank/DDBJ whole genome shotgun (WGS) entry which is preliminary data.</text>
</comment>
<name>A0A9N8VHW9_9GLOM</name>
<reference evidence="1" key="1">
    <citation type="submission" date="2021-06" db="EMBL/GenBank/DDBJ databases">
        <authorList>
            <person name="Kallberg Y."/>
            <person name="Tangrot J."/>
            <person name="Rosling A."/>
        </authorList>
    </citation>
    <scope>NUCLEOTIDE SEQUENCE</scope>
    <source>
        <strain evidence="1">IN212</strain>
    </source>
</reference>
<proteinExistence type="predicted"/>
<protein>
    <submittedName>
        <fullName evidence="1">1797_t:CDS:1</fullName>
    </submittedName>
</protein>